<evidence type="ECO:0000256" key="6">
    <source>
        <dbReference type="ARBA" id="ARBA00022958"/>
    </source>
</evidence>
<dbReference type="Proteomes" id="UP000480275">
    <property type="component" value="Unassembled WGS sequence"/>
</dbReference>
<evidence type="ECO:0000313" key="13">
    <source>
        <dbReference type="EMBL" id="MQY50616.1"/>
    </source>
</evidence>
<keyword evidence="3" id="KW-0050">Antiport</keyword>
<feature type="transmembrane region" description="Helical" evidence="10">
    <location>
        <begin position="355"/>
        <end position="375"/>
    </location>
</feature>
<dbReference type="InterPro" id="IPR036721">
    <property type="entry name" value="RCK_C_sf"/>
</dbReference>
<keyword evidence="9 10" id="KW-0472">Membrane</keyword>
<dbReference type="GO" id="GO:0005886">
    <property type="term" value="C:plasma membrane"/>
    <property type="evidence" value="ECO:0007669"/>
    <property type="project" value="TreeGrafter"/>
</dbReference>
<dbReference type="GO" id="GO:0008324">
    <property type="term" value="F:monoatomic cation transmembrane transporter activity"/>
    <property type="evidence" value="ECO:0007669"/>
    <property type="project" value="InterPro"/>
</dbReference>
<evidence type="ECO:0000256" key="9">
    <source>
        <dbReference type="ARBA" id="ARBA00023136"/>
    </source>
</evidence>
<comment type="subcellular location">
    <subcellularLocation>
        <location evidence="1">Endomembrane system</location>
        <topology evidence="1">Multi-pass membrane protein</topology>
    </subcellularLocation>
</comment>
<dbReference type="Gene3D" id="3.30.70.1450">
    <property type="entry name" value="Regulator of K+ conductance, C-terminal domain"/>
    <property type="match status" value="1"/>
</dbReference>
<keyword evidence="2" id="KW-0813">Transport</keyword>
<evidence type="ECO:0000256" key="5">
    <source>
        <dbReference type="ARBA" id="ARBA00022692"/>
    </source>
</evidence>
<dbReference type="Gene3D" id="3.40.50.720">
    <property type="entry name" value="NAD(P)-binding Rossmann-like Domain"/>
    <property type="match status" value="1"/>
</dbReference>
<feature type="transmembrane region" description="Helical" evidence="10">
    <location>
        <begin position="296"/>
        <end position="317"/>
    </location>
</feature>
<dbReference type="PANTHER" id="PTHR46157">
    <property type="entry name" value="K(+) EFFLUX ANTIPORTER 3, CHLOROPLASTIC"/>
    <property type="match status" value="1"/>
</dbReference>
<feature type="transmembrane region" description="Helical" evidence="10">
    <location>
        <begin position="175"/>
        <end position="197"/>
    </location>
</feature>
<reference evidence="13 14" key="1">
    <citation type="submission" date="2019-10" db="EMBL/GenBank/DDBJ databases">
        <title>Whole-genome sequence of the purple nonsulfur photosynthetic bacterium Rhodocyclus tenuis.</title>
        <authorList>
            <person name="Kyndt J.A."/>
            <person name="Meyer T.E."/>
        </authorList>
    </citation>
    <scope>NUCLEOTIDE SEQUENCE [LARGE SCALE GENOMIC DNA]</scope>
    <source>
        <strain evidence="13 14">DSM 110</strain>
    </source>
</reference>
<keyword evidence="4" id="KW-0633">Potassium transport</keyword>
<dbReference type="Pfam" id="PF02254">
    <property type="entry name" value="TrkA_N"/>
    <property type="match status" value="1"/>
</dbReference>
<dbReference type="GO" id="GO:1902600">
    <property type="term" value="P:proton transmembrane transport"/>
    <property type="evidence" value="ECO:0007669"/>
    <property type="project" value="InterPro"/>
</dbReference>
<proteinExistence type="predicted"/>
<dbReference type="EMBL" id="WIXJ01000001">
    <property type="protein sequence ID" value="MQY50616.1"/>
    <property type="molecule type" value="Genomic_DNA"/>
</dbReference>
<evidence type="ECO:0000256" key="7">
    <source>
        <dbReference type="ARBA" id="ARBA00022989"/>
    </source>
</evidence>
<organism evidence="13 14">
    <name type="scientific">Rhodocyclus tenuis</name>
    <name type="common">Rhodospirillum tenue</name>
    <dbReference type="NCBI Taxonomy" id="1066"/>
    <lineage>
        <taxon>Bacteria</taxon>
        <taxon>Pseudomonadati</taxon>
        <taxon>Pseudomonadota</taxon>
        <taxon>Betaproteobacteria</taxon>
        <taxon>Rhodocyclales</taxon>
        <taxon>Rhodocyclaceae</taxon>
        <taxon>Rhodocyclus</taxon>
    </lineage>
</organism>
<dbReference type="FunFam" id="3.40.50.720:FF:000036">
    <property type="entry name" value="Glutathione-regulated potassium-efflux system protein KefB"/>
    <property type="match status" value="1"/>
</dbReference>
<feature type="domain" description="RCK N-terminal" evidence="11">
    <location>
        <begin position="407"/>
        <end position="524"/>
    </location>
</feature>
<dbReference type="GO" id="GO:0006813">
    <property type="term" value="P:potassium ion transport"/>
    <property type="evidence" value="ECO:0007669"/>
    <property type="project" value="UniProtKB-KW"/>
</dbReference>
<feature type="transmembrane region" description="Helical" evidence="10">
    <location>
        <begin position="114"/>
        <end position="135"/>
    </location>
</feature>
<protein>
    <submittedName>
        <fullName evidence="13">Potassium transporter</fullName>
    </submittedName>
</protein>
<keyword evidence="8" id="KW-0406">Ion transport</keyword>
<dbReference type="InterPro" id="IPR036291">
    <property type="entry name" value="NAD(P)-bd_dom_sf"/>
</dbReference>
<evidence type="ECO:0000259" key="11">
    <source>
        <dbReference type="PROSITE" id="PS51201"/>
    </source>
</evidence>
<name>A0A6L5JU38_RHOTE</name>
<dbReference type="Pfam" id="PF00999">
    <property type="entry name" value="Na_H_Exchanger"/>
    <property type="match status" value="1"/>
</dbReference>
<gene>
    <name evidence="13" type="ORF">GHK24_02330</name>
</gene>
<dbReference type="PANTHER" id="PTHR46157:SF4">
    <property type="entry name" value="K(+) EFFLUX ANTIPORTER 3, CHLOROPLASTIC"/>
    <property type="match status" value="1"/>
</dbReference>
<comment type="caution">
    <text evidence="13">The sequence shown here is derived from an EMBL/GenBank/DDBJ whole genome shotgun (WGS) entry which is preliminary data.</text>
</comment>
<dbReference type="InterPro" id="IPR006153">
    <property type="entry name" value="Cation/H_exchanger_TM"/>
</dbReference>
<evidence type="ECO:0000256" key="10">
    <source>
        <dbReference type="SAM" id="Phobius"/>
    </source>
</evidence>
<evidence type="ECO:0000256" key="3">
    <source>
        <dbReference type="ARBA" id="ARBA00022449"/>
    </source>
</evidence>
<dbReference type="Pfam" id="PF02080">
    <property type="entry name" value="TrkA_C"/>
    <property type="match status" value="1"/>
</dbReference>
<evidence type="ECO:0000256" key="4">
    <source>
        <dbReference type="ARBA" id="ARBA00022538"/>
    </source>
</evidence>
<keyword evidence="5 10" id="KW-0812">Transmembrane</keyword>
<dbReference type="InterPro" id="IPR038770">
    <property type="entry name" value="Na+/solute_symporter_sf"/>
</dbReference>
<evidence type="ECO:0000313" key="14">
    <source>
        <dbReference type="Proteomes" id="UP000480275"/>
    </source>
</evidence>
<dbReference type="AlphaFoldDB" id="A0A6L5JU38"/>
<dbReference type="InterPro" id="IPR003148">
    <property type="entry name" value="RCK_N"/>
</dbReference>
<keyword evidence="6" id="KW-0630">Potassium</keyword>
<feature type="transmembrane region" description="Helical" evidence="10">
    <location>
        <begin position="271"/>
        <end position="289"/>
    </location>
</feature>
<dbReference type="GO" id="GO:0012505">
    <property type="term" value="C:endomembrane system"/>
    <property type="evidence" value="ECO:0007669"/>
    <property type="project" value="UniProtKB-SubCell"/>
</dbReference>
<evidence type="ECO:0000259" key="12">
    <source>
        <dbReference type="PROSITE" id="PS51202"/>
    </source>
</evidence>
<keyword evidence="7 10" id="KW-1133">Transmembrane helix</keyword>
<sequence>MPAALQSLLVLLASAVAALALARVLRLPSMLAYLSVGIALGPHGAAYFAENEQVSSVAEFGIVFLMFSIGLEFSLSRLKAMRHMVFGLGAAQLLVTLAGTMAVTIFFYGQEWRVGFAIGAACAMSSTAIVAKLLSERLELHSRPGQQTMAVLLFQDLAVAPLLIVLAALGKGPEALAETLTLAMAQTVLVLAVIVLVGQRLIRRWFDLVAGHKSPELFMLNVLLVVVGLSLATSAAGLSLALGAFLGGMLIAETPYRHQVEADIRPFRDVLLGLFFVTVGMMLDLGFVLAHLPQVLMALALFIGAKGGLMLLLTLLLRNPLDVGLRTAAQLAQAGEFGLVLLQLASDSRLLPADAFQVTIAAMLLSMFLAPFLIARAAHVGKRLSGSEFAHRAEAIHDIAVHAMDIREHVIVCGYGRTGQSVARFLSREQIPFIALDIDTQRFRQAQDEGENVVFGAADRREVLMAAGIARARAVVITYAEQPATEAVLDLLRSVRPEVPVIVRTQDDTQIDRLKSLGATEVVPEVVEGSLMLAAHTLSQLGVPIERAIQQVRATRAERYASLRAFYRSESDRQRDRQSADGDALRRQIPERLSVVVEAQSYAVGRSLADLDLGRFGVSVDALRRGGVRGDDPDPATRVLGADVLVLVGATENLSRAEQLLHAGPV</sequence>
<dbReference type="SUPFAM" id="SSF51735">
    <property type="entry name" value="NAD(P)-binding Rossmann-fold domains"/>
    <property type="match status" value="1"/>
</dbReference>
<dbReference type="PROSITE" id="PS51202">
    <property type="entry name" value="RCK_C"/>
    <property type="match status" value="1"/>
</dbReference>
<dbReference type="PROSITE" id="PS51201">
    <property type="entry name" value="RCK_N"/>
    <property type="match status" value="1"/>
</dbReference>
<dbReference type="Gene3D" id="1.20.1530.20">
    <property type="match status" value="1"/>
</dbReference>
<feature type="transmembrane region" description="Helical" evidence="10">
    <location>
        <begin position="218"/>
        <end position="251"/>
    </location>
</feature>
<evidence type="ECO:0000256" key="8">
    <source>
        <dbReference type="ARBA" id="ARBA00023065"/>
    </source>
</evidence>
<feature type="transmembrane region" description="Helical" evidence="10">
    <location>
        <begin position="85"/>
        <end position="108"/>
    </location>
</feature>
<feature type="transmembrane region" description="Helical" evidence="10">
    <location>
        <begin position="147"/>
        <end position="169"/>
    </location>
</feature>
<accession>A0A6L5JU38</accession>
<dbReference type="InterPro" id="IPR006037">
    <property type="entry name" value="RCK_C"/>
</dbReference>
<dbReference type="SUPFAM" id="SSF116726">
    <property type="entry name" value="TrkA C-terminal domain-like"/>
    <property type="match status" value="1"/>
</dbReference>
<feature type="domain" description="RCK C-terminal" evidence="12">
    <location>
        <begin position="580"/>
        <end position="663"/>
    </location>
</feature>
<dbReference type="OrthoDB" id="9781411at2"/>
<evidence type="ECO:0000256" key="1">
    <source>
        <dbReference type="ARBA" id="ARBA00004127"/>
    </source>
</evidence>
<dbReference type="GO" id="GO:0015297">
    <property type="term" value="F:antiporter activity"/>
    <property type="evidence" value="ECO:0007669"/>
    <property type="project" value="UniProtKB-KW"/>
</dbReference>
<evidence type="ECO:0000256" key="2">
    <source>
        <dbReference type="ARBA" id="ARBA00022448"/>
    </source>
</evidence>
<feature type="transmembrane region" description="Helical" evidence="10">
    <location>
        <begin position="54"/>
        <end position="73"/>
    </location>
</feature>